<proteinExistence type="inferred from homology"/>
<dbReference type="RefSeq" id="YP_009445856.1">
    <property type="nucleotide sequence ID" value="NC_036429.1"/>
</dbReference>
<keyword evidence="13" id="KW-0496">Mitochondrion</keyword>
<geneLocation type="mitochondrion" evidence="13"/>
<dbReference type="GeneID" id="35117428"/>
<evidence type="ECO:0000256" key="9">
    <source>
        <dbReference type="ARBA" id="ARBA00023136"/>
    </source>
</evidence>
<dbReference type="CDD" id="cd00310">
    <property type="entry name" value="ATP-synt_Fo_a_6"/>
    <property type="match status" value="1"/>
</dbReference>
<sequence>MTNLFSIFDPSTPNFMSSNWLSMTLVLSCTPLAIWMNPSRPTYLFKALLAYLFSEFSPLIKKAPFLLISILSFFSLIMYNNVLGLLPYIFTASSHLVFTLTLALPAWLALMSYGWLNNTSNLLVHLIPQGTPVILMPFMVLIETVSTLIRPGTLAIRLSANMIAGHLLITLLSSAFSSMPTMALPILFTAQIALSLLEIAVAFIQAYVFSVLLTLYSAECID</sequence>
<name>A0A343RBC1_9CRUS</name>
<evidence type="ECO:0000256" key="8">
    <source>
        <dbReference type="ARBA" id="ARBA00023065"/>
    </source>
</evidence>
<evidence type="ECO:0000256" key="6">
    <source>
        <dbReference type="ARBA" id="ARBA00022781"/>
    </source>
</evidence>
<evidence type="ECO:0000256" key="12">
    <source>
        <dbReference type="SAM" id="Phobius"/>
    </source>
</evidence>
<dbReference type="GO" id="GO:0046933">
    <property type="term" value="F:proton-transporting ATP synthase activity, rotational mechanism"/>
    <property type="evidence" value="ECO:0007669"/>
    <property type="project" value="TreeGrafter"/>
</dbReference>
<dbReference type="SUPFAM" id="SSF81336">
    <property type="entry name" value="F1F0 ATP synthase subunit A"/>
    <property type="match status" value="1"/>
</dbReference>
<organism evidence="13">
    <name type="scientific">Eurythenes maldoror</name>
    <dbReference type="NCBI Taxonomy" id="1836943"/>
    <lineage>
        <taxon>Eukaryota</taxon>
        <taxon>Metazoa</taxon>
        <taxon>Ecdysozoa</taxon>
        <taxon>Arthropoda</taxon>
        <taxon>Crustacea</taxon>
        <taxon>Multicrustacea</taxon>
        <taxon>Malacostraca</taxon>
        <taxon>Eumalacostraca</taxon>
        <taxon>Peracarida</taxon>
        <taxon>Amphipoda</taxon>
        <taxon>Amphilochidea</taxon>
        <taxon>Lysianassida</taxon>
        <taxon>Lysianassidira</taxon>
        <taxon>Lysianassoidea</taxon>
        <taxon>Lysianassidae</taxon>
        <taxon>Eurythenes</taxon>
    </lineage>
</organism>
<dbReference type="Pfam" id="PF00119">
    <property type="entry name" value="ATP-synt_A"/>
    <property type="match status" value="1"/>
</dbReference>
<feature type="transmembrane region" description="Helical" evidence="12">
    <location>
        <begin position="188"/>
        <end position="216"/>
    </location>
</feature>
<evidence type="ECO:0000256" key="4">
    <source>
        <dbReference type="ARBA" id="ARBA00022547"/>
    </source>
</evidence>
<dbReference type="NCBIfam" id="TIGR01131">
    <property type="entry name" value="ATP_synt_6_or_A"/>
    <property type="match status" value="1"/>
</dbReference>
<dbReference type="InterPro" id="IPR045083">
    <property type="entry name" value="ATP_synth_F0_asu_bact/mt"/>
</dbReference>
<feature type="transmembrane region" description="Helical" evidence="12">
    <location>
        <begin position="66"/>
        <end position="89"/>
    </location>
</feature>
<keyword evidence="9 12" id="KW-0472">Membrane</keyword>
<dbReference type="Gene3D" id="1.20.120.220">
    <property type="entry name" value="ATP synthase, F0 complex, subunit A"/>
    <property type="match status" value="1"/>
</dbReference>
<dbReference type="InterPro" id="IPR000568">
    <property type="entry name" value="ATP_synth_F0_asu"/>
</dbReference>
<dbReference type="EMBL" id="MF766257">
    <property type="protein sequence ID" value="ATX68764.1"/>
    <property type="molecule type" value="Genomic_DNA"/>
</dbReference>
<evidence type="ECO:0000313" key="13">
    <source>
        <dbReference type="EMBL" id="ATX68764.1"/>
    </source>
</evidence>
<protein>
    <recommendedName>
        <fullName evidence="11">ATP synthase subunit a</fullName>
    </recommendedName>
</protein>
<gene>
    <name evidence="13" type="primary">atp6</name>
</gene>
<feature type="transmembrane region" description="Helical" evidence="12">
    <location>
        <begin position="122"/>
        <end position="142"/>
    </location>
</feature>
<comment type="subcellular location">
    <subcellularLocation>
        <location evidence="1">Membrane</location>
        <topology evidence="1">Multi-pass membrane protein</topology>
    </subcellularLocation>
    <subcellularLocation>
        <location evidence="11">Mitochondrion inner membrane</location>
        <topology evidence="11">Multi-pass membrane protein</topology>
    </subcellularLocation>
</comment>
<accession>A0A343RBC1</accession>
<keyword evidence="10" id="KW-0066">ATP synthesis</keyword>
<evidence type="ECO:0000256" key="7">
    <source>
        <dbReference type="ARBA" id="ARBA00022989"/>
    </source>
</evidence>
<keyword evidence="5 12" id="KW-0812">Transmembrane</keyword>
<evidence type="ECO:0000256" key="5">
    <source>
        <dbReference type="ARBA" id="ARBA00022692"/>
    </source>
</evidence>
<feature type="transmembrane region" description="Helical" evidence="12">
    <location>
        <begin position="96"/>
        <end position="116"/>
    </location>
</feature>
<dbReference type="PANTHER" id="PTHR11410">
    <property type="entry name" value="ATP SYNTHASE SUBUNIT A"/>
    <property type="match status" value="1"/>
</dbReference>
<dbReference type="InterPro" id="IPR035908">
    <property type="entry name" value="F0_ATP_A_sf"/>
</dbReference>
<keyword evidence="4" id="KW-0138">CF(0)</keyword>
<comment type="similarity">
    <text evidence="2">Belongs to the ATPase A chain family.</text>
</comment>
<dbReference type="InterPro" id="IPR023011">
    <property type="entry name" value="ATP_synth_F0_asu_AS"/>
</dbReference>
<evidence type="ECO:0000256" key="3">
    <source>
        <dbReference type="ARBA" id="ARBA00022448"/>
    </source>
</evidence>
<feature type="transmembrane region" description="Helical" evidence="12">
    <location>
        <begin position="20"/>
        <end position="36"/>
    </location>
</feature>
<evidence type="ECO:0000256" key="1">
    <source>
        <dbReference type="ARBA" id="ARBA00004141"/>
    </source>
</evidence>
<dbReference type="GO" id="GO:0005743">
    <property type="term" value="C:mitochondrial inner membrane"/>
    <property type="evidence" value="ECO:0007669"/>
    <property type="project" value="UniProtKB-SubCell"/>
</dbReference>
<reference evidence="13" key="1">
    <citation type="submission" date="2017-08" db="EMBL/GenBank/DDBJ databases">
        <title>The complete mitochondrial genome of the deep-sea demersal organism Eurythenes maldoror.</title>
        <authorList>
            <person name="Cheng H."/>
            <person name="Zhang D.-S."/>
            <person name="Lu B."/>
            <person name="Wang C.-S."/>
        </authorList>
    </citation>
    <scope>NUCLEOTIDE SEQUENCE</scope>
    <source>
        <strain evidence="13">Yap-5-1</strain>
    </source>
</reference>
<feature type="transmembrane region" description="Helical" evidence="12">
    <location>
        <begin position="154"/>
        <end position="176"/>
    </location>
</feature>
<dbReference type="PANTHER" id="PTHR11410:SF0">
    <property type="entry name" value="ATP SYNTHASE SUBUNIT A"/>
    <property type="match status" value="1"/>
</dbReference>
<evidence type="ECO:0000256" key="10">
    <source>
        <dbReference type="ARBA" id="ARBA00023310"/>
    </source>
</evidence>
<evidence type="ECO:0000256" key="2">
    <source>
        <dbReference type="ARBA" id="ARBA00006810"/>
    </source>
</evidence>
<keyword evidence="7 12" id="KW-1133">Transmembrane helix</keyword>
<dbReference type="AlphaFoldDB" id="A0A343RBC1"/>
<dbReference type="GO" id="GO:0045259">
    <property type="term" value="C:proton-transporting ATP synthase complex"/>
    <property type="evidence" value="ECO:0007669"/>
    <property type="project" value="UniProtKB-KW"/>
</dbReference>
<keyword evidence="6" id="KW-0375">Hydrogen ion transport</keyword>
<dbReference type="PRINTS" id="PR00123">
    <property type="entry name" value="ATPASEA"/>
</dbReference>
<evidence type="ECO:0000256" key="11">
    <source>
        <dbReference type="RuleBase" id="RU004450"/>
    </source>
</evidence>
<keyword evidence="8" id="KW-0406">Ion transport</keyword>
<keyword evidence="3" id="KW-0813">Transport</keyword>
<dbReference type="PROSITE" id="PS00449">
    <property type="entry name" value="ATPASE_A"/>
    <property type="match status" value="1"/>
</dbReference>